<feature type="chain" id="PRO_5008136873" evidence="3">
    <location>
        <begin position="21"/>
        <end position="123"/>
    </location>
</feature>
<keyword evidence="2" id="KW-0812">Transmembrane</keyword>
<dbReference type="VEuPathDB" id="VectorBase:AMEC002832"/>
<keyword evidence="2" id="KW-1133">Transmembrane helix</keyword>
<name>A0A182TIC5_9DIPT</name>
<reference evidence="4" key="2">
    <citation type="submission" date="2020-05" db="UniProtKB">
        <authorList>
            <consortium name="EnsemblMetazoa"/>
        </authorList>
    </citation>
    <scope>IDENTIFICATION</scope>
    <source>
        <strain evidence="4">CM1001059</strain>
    </source>
</reference>
<evidence type="ECO:0000256" key="1">
    <source>
        <dbReference type="SAM" id="MobiDB-lite"/>
    </source>
</evidence>
<dbReference type="EnsemblMetazoa" id="AMEC002832-RA">
    <property type="protein sequence ID" value="AMEC002832-PA"/>
    <property type="gene ID" value="AMEC002832"/>
</dbReference>
<feature type="transmembrane region" description="Helical" evidence="2">
    <location>
        <begin position="37"/>
        <end position="56"/>
    </location>
</feature>
<dbReference type="AlphaFoldDB" id="A0A182TIC5"/>
<evidence type="ECO:0000256" key="2">
    <source>
        <dbReference type="SAM" id="Phobius"/>
    </source>
</evidence>
<evidence type="ECO:0000313" key="4">
    <source>
        <dbReference type="EnsemblMetazoa" id="AMEC002832-PA"/>
    </source>
</evidence>
<protein>
    <submittedName>
        <fullName evidence="4">Uncharacterized protein</fullName>
    </submittedName>
</protein>
<accession>A0A182TIC5</accession>
<dbReference type="Proteomes" id="UP000075902">
    <property type="component" value="Unassembled WGS sequence"/>
</dbReference>
<evidence type="ECO:0000313" key="5">
    <source>
        <dbReference type="Proteomes" id="UP000075902"/>
    </source>
</evidence>
<feature type="signal peptide" evidence="3">
    <location>
        <begin position="1"/>
        <end position="20"/>
    </location>
</feature>
<evidence type="ECO:0000256" key="3">
    <source>
        <dbReference type="SAM" id="SignalP"/>
    </source>
</evidence>
<proteinExistence type="predicted"/>
<feature type="region of interest" description="Disordered" evidence="1">
    <location>
        <begin position="60"/>
        <end position="90"/>
    </location>
</feature>
<organism evidence="4 5">
    <name type="scientific">Anopheles melas</name>
    <dbReference type="NCBI Taxonomy" id="34690"/>
    <lineage>
        <taxon>Eukaryota</taxon>
        <taxon>Metazoa</taxon>
        <taxon>Ecdysozoa</taxon>
        <taxon>Arthropoda</taxon>
        <taxon>Hexapoda</taxon>
        <taxon>Insecta</taxon>
        <taxon>Pterygota</taxon>
        <taxon>Neoptera</taxon>
        <taxon>Endopterygota</taxon>
        <taxon>Diptera</taxon>
        <taxon>Nematocera</taxon>
        <taxon>Culicoidea</taxon>
        <taxon>Culicidae</taxon>
        <taxon>Anophelinae</taxon>
        <taxon>Anopheles</taxon>
    </lineage>
</organism>
<reference evidence="5" key="1">
    <citation type="submission" date="2014-01" db="EMBL/GenBank/DDBJ databases">
        <title>The Genome Sequence of Anopheles melas CM1001059_A (V2).</title>
        <authorList>
            <consortium name="The Broad Institute Genomics Platform"/>
            <person name="Neafsey D.E."/>
            <person name="Besansky N."/>
            <person name="Howell P."/>
            <person name="Walton C."/>
            <person name="Young S.K."/>
            <person name="Zeng Q."/>
            <person name="Gargeya S."/>
            <person name="Fitzgerald M."/>
            <person name="Haas B."/>
            <person name="Abouelleil A."/>
            <person name="Allen A.W."/>
            <person name="Alvarado L."/>
            <person name="Arachchi H.M."/>
            <person name="Berlin A.M."/>
            <person name="Chapman S.B."/>
            <person name="Gainer-Dewar J."/>
            <person name="Goldberg J."/>
            <person name="Griggs A."/>
            <person name="Gujja S."/>
            <person name="Hansen M."/>
            <person name="Howarth C."/>
            <person name="Imamovic A."/>
            <person name="Ireland A."/>
            <person name="Larimer J."/>
            <person name="McCowan C."/>
            <person name="Murphy C."/>
            <person name="Pearson M."/>
            <person name="Poon T.W."/>
            <person name="Priest M."/>
            <person name="Roberts A."/>
            <person name="Saif S."/>
            <person name="Shea T."/>
            <person name="Sisk P."/>
            <person name="Sykes S."/>
            <person name="Wortman J."/>
            <person name="Nusbaum C."/>
            <person name="Birren B."/>
        </authorList>
    </citation>
    <scope>NUCLEOTIDE SEQUENCE [LARGE SCALE GENOMIC DNA]</scope>
    <source>
        <strain evidence="5">CM1001059</strain>
    </source>
</reference>
<keyword evidence="2" id="KW-0472">Membrane</keyword>
<feature type="compositionally biased region" description="Polar residues" evidence="1">
    <location>
        <begin position="65"/>
        <end position="78"/>
    </location>
</feature>
<sequence length="123" mass="13092">MLLDVLGRLVLALLVVAVLPYPVGVPATDTPNAAAVLGVTIPVLSVLSALICRLVADGQPPRKNVTVSRSRSPSSLADESSRPPRQLLSRYPVVRPDGCQTVASYQDTKNEGQGRIVIDHDKN</sequence>
<keyword evidence="5" id="KW-1185">Reference proteome</keyword>
<keyword evidence="3" id="KW-0732">Signal</keyword>